<evidence type="ECO:0000313" key="5">
    <source>
        <dbReference type="Proteomes" id="UP000663814"/>
    </source>
</evidence>
<comment type="caution">
    <text evidence="4">The sequence shown here is derived from an EMBL/GenBank/DDBJ whole genome shotgun (WGS) entry which is preliminary data.</text>
</comment>
<keyword evidence="2" id="KW-0812">Transmembrane</keyword>
<feature type="compositionally biased region" description="Low complexity" evidence="1">
    <location>
        <begin position="90"/>
        <end position="101"/>
    </location>
</feature>
<keyword evidence="2" id="KW-0472">Membrane</keyword>
<reference evidence="4 5" key="2">
    <citation type="submission" date="2021-08" db="EMBL/GenBank/DDBJ databases">
        <title>Rheinheimera aquimaris sp. nov., isolated from seawater of the East Sea in Korea.</title>
        <authorList>
            <person name="Kim K.H."/>
            <person name="Wenting R."/>
            <person name="Kim K.R."/>
            <person name="Jeon C.O."/>
        </authorList>
    </citation>
    <scope>NUCLEOTIDE SEQUENCE [LARGE SCALE GENOMIC DNA]</scope>
    <source>
        <strain evidence="4 5">MA-13</strain>
    </source>
</reference>
<dbReference type="EMBL" id="JAERPS020000004">
    <property type="protein sequence ID" value="MBZ9612329.1"/>
    <property type="molecule type" value="Genomic_DNA"/>
</dbReference>
<feature type="region of interest" description="Disordered" evidence="1">
    <location>
        <begin position="72"/>
        <end position="107"/>
    </location>
</feature>
<dbReference type="RefSeq" id="WP_205311542.1">
    <property type="nucleotide sequence ID" value="NZ_JAERPS020000004.1"/>
</dbReference>
<feature type="chain" id="PRO_5045837192" evidence="3">
    <location>
        <begin position="19"/>
        <end position="237"/>
    </location>
</feature>
<accession>A0ABS7XAX4</accession>
<keyword evidence="3" id="KW-0732">Signal</keyword>
<sequence>MKRIFLITTLLTSSLLSAATQYSEAQCDGLKAQKEQIRKRMNQGYGVAEGNWLNKRDRELFQLIGQHCSSPFENEAKVSNSGEHPTAPRSNSTHSSTTQQNMPDWSATNHIFKGDKAAAWSQYYQVPKQCRQKNLSEADFVKCADHKSEQRKRFDQMWQSLNFTPLTAGVSGSAPPPIQQQPHYETMPVYTSTPSNPPNEAKQNTVTVDKDFHQHFSWFGIAFVVFIGVSSWLIWRK</sequence>
<organism evidence="4 5">
    <name type="scientific">Rheinheimera maricola</name>
    <dbReference type="NCBI Taxonomy" id="2793282"/>
    <lineage>
        <taxon>Bacteria</taxon>
        <taxon>Pseudomonadati</taxon>
        <taxon>Pseudomonadota</taxon>
        <taxon>Gammaproteobacteria</taxon>
        <taxon>Chromatiales</taxon>
        <taxon>Chromatiaceae</taxon>
        <taxon>Rheinheimera</taxon>
    </lineage>
</organism>
<protein>
    <submittedName>
        <fullName evidence="4">Uncharacterized protein</fullName>
    </submittedName>
</protein>
<feature type="transmembrane region" description="Helical" evidence="2">
    <location>
        <begin position="216"/>
        <end position="235"/>
    </location>
</feature>
<evidence type="ECO:0000256" key="1">
    <source>
        <dbReference type="SAM" id="MobiDB-lite"/>
    </source>
</evidence>
<evidence type="ECO:0000256" key="3">
    <source>
        <dbReference type="SAM" id="SignalP"/>
    </source>
</evidence>
<evidence type="ECO:0000256" key="2">
    <source>
        <dbReference type="SAM" id="Phobius"/>
    </source>
</evidence>
<dbReference type="Proteomes" id="UP000663814">
    <property type="component" value="Unassembled WGS sequence"/>
</dbReference>
<proteinExistence type="predicted"/>
<feature type="signal peptide" evidence="3">
    <location>
        <begin position="1"/>
        <end position="18"/>
    </location>
</feature>
<evidence type="ECO:0000313" key="4">
    <source>
        <dbReference type="EMBL" id="MBZ9612329.1"/>
    </source>
</evidence>
<feature type="compositionally biased region" description="Polar residues" evidence="1">
    <location>
        <begin position="72"/>
        <end position="83"/>
    </location>
</feature>
<keyword evidence="2" id="KW-1133">Transmembrane helix</keyword>
<gene>
    <name evidence="4" type="ORF">I4W93_012045</name>
</gene>
<reference evidence="4 5" key="1">
    <citation type="submission" date="2020-12" db="EMBL/GenBank/DDBJ databases">
        <authorList>
            <person name="Ruan W."/>
            <person name="Khan S.A."/>
            <person name="Jeon C.O."/>
        </authorList>
    </citation>
    <scope>NUCLEOTIDE SEQUENCE [LARGE SCALE GENOMIC DNA]</scope>
    <source>
        <strain evidence="4 5">MA-13</strain>
    </source>
</reference>
<name>A0ABS7XAX4_9GAMM</name>
<keyword evidence="5" id="KW-1185">Reference proteome</keyword>